<dbReference type="Pfam" id="PF02518">
    <property type="entry name" value="HATPase_c"/>
    <property type="match status" value="1"/>
</dbReference>
<dbReference type="Gene3D" id="3.30.565.10">
    <property type="entry name" value="Histidine kinase-like ATPase, C-terminal domain"/>
    <property type="match status" value="1"/>
</dbReference>
<proteinExistence type="predicted"/>
<dbReference type="InterPro" id="IPR005467">
    <property type="entry name" value="His_kinase_dom"/>
</dbReference>
<keyword evidence="8" id="KW-0902">Two-component regulatory system</keyword>
<dbReference type="PROSITE" id="PS50109">
    <property type="entry name" value="HIS_KIN"/>
    <property type="match status" value="1"/>
</dbReference>
<evidence type="ECO:0000313" key="12">
    <source>
        <dbReference type="Proteomes" id="UP000279909"/>
    </source>
</evidence>
<dbReference type="InterPro" id="IPR003594">
    <property type="entry name" value="HATPase_dom"/>
</dbReference>
<dbReference type="GO" id="GO:0000160">
    <property type="term" value="P:phosphorelay signal transduction system"/>
    <property type="evidence" value="ECO:0007669"/>
    <property type="project" value="UniProtKB-KW"/>
</dbReference>
<dbReference type="OrthoDB" id="1674512at2"/>
<keyword evidence="9" id="KW-0472">Membrane</keyword>
<keyword evidence="5" id="KW-0547">Nucleotide-binding</keyword>
<keyword evidence="4" id="KW-0808">Transferase</keyword>
<dbReference type="PANTHER" id="PTHR43065">
    <property type="entry name" value="SENSOR HISTIDINE KINASE"/>
    <property type="match status" value="1"/>
</dbReference>
<dbReference type="Proteomes" id="UP000279909">
    <property type="component" value="Unassembled WGS sequence"/>
</dbReference>
<evidence type="ECO:0000256" key="5">
    <source>
        <dbReference type="ARBA" id="ARBA00022741"/>
    </source>
</evidence>
<evidence type="ECO:0000313" key="11">
    <source>
        <dbReference type="EMBL" id="RNC96234.1"/>
    </source>
</evidence>
<feature type="transmembrane region" description="Helical" evidence="9">
    <location>
        <begin position="92"/>
        <end position="110"/>
    </location>
</feature>
<name>A0A3M8H284_9BACI</name>
<keyword evidence="9" id="KW-0812">Transmembrane</keyword>
<dbReference type="InterPro" id="IPR004358">
    <property type="entry name" value="Sig_transdc_His_kin-like_C"/>
</dbReference>
<dbReference type="GO" id="GO:0004673">
    <property type="term" value="F:protein histidine kinase activity"/>
    <property type="evidence" value="ECO:0007669"/>
    <property type="project" value="UniProtKB-EC"/>
</dbReference>
<feature type="domain" description="Histidine kinase" evidence="10">
    <location>
        <begin position="306"/>
        <end position="411"/>
    </location>
</feature>
<accession>A0A3M8H284</accession>
<evidence type="ECO:0000256" key="3">
    <source>
        <dbReference type="ARBA" id="ARBA00022553"/>
    </source>
</evidence>
<comment type="catalytic activity">
    <reaction evidence="1">
        <text>ATP + protein L-histidine = ADP + protein N-phospho-L-histidine.</text>
        <dbReference type="EC" id="2.7.13.3"/>
    </reaction>
</comment>
<feature type="transmembrane region" description="Helical" evidence="9">
    <location>
        <begin position="40"/>
        <end position="71"/>
    </location>
</feature>
<comment type="caution">
    <text evidence="11">The sequence shown here is derived from an EMBL/GenBank/DDBJ whole genome shotgun (WGS) entry which is preliminary data.</text>
</comment>
<reference evidence="11 12" key="1">
    <citation type="journal article" date="2014" name="Int. J. Syst. Evol. Microbiol.">
        <title>Lysinibacillus halotolerans sp. nov., isolated from saline-alkaline soil.</title>
        <authorList>
            <person name="Kong D."/>
            <person name="Wang Y."/>
            <person name="Zhao B."/>
            <person name="Li Y."/>
            <person name="Song J."/>
            <person name="Zhai Y."/>
            <person name="Zhang C."/>
            <person name="Wang H."/>
            <person name="Chen X."/>
            <person name="Zhao B."/>
            <person name="Ruan Z."/>
        </authorList>
    </citation>
    <scope>NUCLEOTIDE SEQUENCE [LARGE SCALE GENOMIC DNA]</scope>
    <source>
        <strain evidence="11 12">MCCC 1A12703</strain>
    </source>
</reference>
<evidence type="ECO:0000256" key="8">
    <source>
        <dbReference type="ARBA" id="ARBA00023012"/>
    </source>
</evidence>
<dbReference type="EMBL" id="RHLQ01000070">
    <property type="protein sequence ID" value="RNC96234.1"/>
    <property type="molecule type" value="Genomic_DNA"/>
</dbReference>
<evidence type="ECO:0000256" key="7">
    <source>
        <dbReference type="ARBA" id="ARBA00022840"/>
    </source>
</evidence>
<evidence type="ECO:0000256" key="4">
    <source>
        <dbReference type="ARBA" id="ARBA00022679"/>
    </source>
</evidence>
<dbReference type="InterPro" id="IPR036890">
    <property type="entry name" value="HATPase_C_sf"/>
</dbReference>
<keyword evidence="7" id="KW-0067">ATP-binding</keyword>
<keyword evidence="3" id="KW-0597">Phosphoprotein</keyword>
<keyword evidence="6" id="KW-0418">Kinase</keyword>
<dbReference type="EC" id="2.7.13.3" evidence="2"/>
<dbReference type="SUPFAM" id="SSF55874">
    <property type="entry name" value="ATPase domain of HSP90 chaperone/DNA topoisomerase II/histidine kinase"/>
    <property type="match status" value="1"/>
</dbReference>
<keyword evidence="12" id="KW-1185">Reference proteome</keyword>
<gene>
    <name evidence="11" type="ORF">EC501_17215</name>
</gene>
<organism evidence="11 12">
    <name type="scientific">Lysinibacillus halotolerans</name>
    <dbReference type="NCBI Taxonomy" id="1368476"/>
    <lineage>
        <taxon>Bacteria</taxon>
        <taxon>Bacillati</taxon>
        <taxon>Bacillota</taxon>
        <taxon>Bacilli</taxon>
        <taxon>Bacillales</taxon>
        <taxon>Bacillaceae</taxon>
        <taxon>Lysinibacillus</taxon>
    </lineage>
</organism>
<evidence type="ECO:0000259" key="10">
    <source>
        <dbReference type="PROSITE" id="PS50109"/>
    </source>
</evidence>
<evidence type="ECO:0000256" key="6">
    <source>
        <dbReference type="ARBA" id="ARBA00022777"/>
    </source>
</evidence>
<dbReference type="PRINTS" id="PR00344">
    <property type="entry name" value="BCTRLSENSOR"/>
</dbReference>
<evidence type="ECO:0000256" key="2">
    <source>
        <dbReference type="ARBA" id="ARBA00012438"/>
    </source>
</evidence>
<evidence type="ECO:0000256" key="1">
    <source>
        <dbReference type="ARBA" id="ARBA00000085"/>
    </source>
</evidence>
<protein>
    <recommendedName>
        <fullName evidence="2">histidine kinase</fullName>
        <ecNumber evidence="2">2.7.13.3</ecNumber>
    </recommendedName>
</protein>
<dbReference type="GO" id="GO:0005524">
    <property type="term" value="F:ATP binding"/>
    <property type="evidence" value="ECO:0007669"/>
    <property type="project" value="UniProtKB-KW"/>
</dbReference>
<dbReference type="PANTHER" id="PTHR43065:SF10">
    <property type="entry name" value="PEROXIDE STRESS-ACTIVATED HISTIDINE KINASE MAK3"/>
    <property type="match status" value="1"/>
</dbReference>
<sequence length="412" mass="45813">MKALSKVNRCTIAILATALLTAIGSEIKIMPYEEAPFRFGLGSIIFFIAVLIRTVPVITTGIITGLTVVLFRSLLDSLFYEQPFINALIEHFPAALFYFSFAVCLSIFNIEKYKTKPLTLGLMASLFEIISNSIEHLFTTLFVTKIPINAEEIFLLITIALLRSFFVVGLYSSIIIAENKKQVQQLLNIGSNLYVETLYLQKSMNQIEQITASSFDLYKQLATVHSELSIKALIIAQEIHEVKKDQQRIFAGLSNIVENKQSDHYLMSDLLSLVSEANQKYSVLLKKNIQFNVLLNEDFHTHAHIQLLAVLNNLVANAVEAIENEGAITISVGMKADETNIIIEDNGIGIPEHSLPVIFDPGFTSKFNEKGEPSTGIGLSHVQAIVAKLHGNIHVESNKTTKFIITIPTNML</sequence>
<dbReference type="SMART" id="SM00387">
    <property type="entry name" value="HATPase_c"/>
    <property type="match status" value="1"/>
</dbReference>
<evidence type="ECO:0000256" key="9">
    <source>
        <dbReference type="SAM" id="Phobius"/>
    </source>
</evidence>
<keyword evidence="9" id="KW-1133">Transmembrane helix</keyword>
<feature type="transmembrane region" description="Helical" evidence="9">
    <location>
        <begin position="155"/>
        <end position="177"/>
    </location>
</feature>
<feature type="transmembrane region" description="Helical" evidence="9">
    <location>
        <begin position="122"/>
        <end position="143"/>
    </location>
</feature>
<dbReference type="AlphaFoldDB" id="A0A3M8H284"/>